<comment type="similarity">
    <text evidence="10">Belongs to the GGGP/HepGP synthase family. Group I subfamily.</text>
</comment>
<dbReference type="Gene3D" id="3.20.20.390">
    <property type="entry name" value="FMN-linked oxidoreductases"/>
    <property type="match status" value="1"/>
</dbReference>
<evidence type="ECO:0000256" key="8">
    <source>
        <dbReference type="ARBA" id="ARBA00048318"/>
    </source>
</evidence>
<evidence type="ECO:0000256" key="10">
    <source>
        <dbReference type="HAMAP-Rule" id="MF_00112"/>
    </source>
</evidence>
<reference evidence="11" key="1">
    <citation type="submission" date="2020-06" db="EMBL/GenBank/DDBJ databases">
        <title>A novel thermopfilic bacterium from Erzurum, Turkey.</title>
        <authorList>
            <person name="Adiguzel A."/>
            <person name="Ay H."/>
            <person name="Baltaci M.O."/>
        </authorList>
    </citation>
    <scope>NUCLEOTIDE SEQUENCE</scope>
    <source>
        <strain evidence="11">P2</strain>
    </source>
</reference>
<dbReference type="EMBL" id="JABTTE010000026">
    <property type="protein sequence ID" value="NSL53022.1"/>
    <property type="molecule type" value="Genomic_DNA"/>
</dbReference>
<dbReference type="EC" id="2.5.1.n9" evidence="9 10"/>
<comment type="cofactor">
    <cofactor evidence="10">
        <name>Mg(2+)</name>
        <dbReference type="ChEBI" id="CHEBI:18420"/>
    </cofactor>
</comment>
<dbReference type="NCBIfam" id="NF003197">
    <property type="entry name" value="PRK04169.1-1"/>
    <property type="match status" value="1"/>
</dbReference>
<dbReference type="RefSeq" id="WP_173732223.1">
    <property type="nucleotide sequence ID" value="NZ_JABTTE010000026.1"/>
</dbReference>
<dbReference type="HAMAP" id="MF_00112">
    <property type="entry name" value="GGGP_HepGP_synthase"/>
    <property type="match status" value="1"/>
</dbReference>
<organism evidence="11 12">
    <name type="scientific">Calidifontibacillus erzurumensis</name>
    <dbReference type="NCBI Taxonomy" id="2741433"/>
    <lineage>
        <taxon>Bacteria</taxon>
        <taxon>Bacillati</taxon>
        <taxon>Bacillota</taxon>
        <taxon>Bacilli</taxon>
        <taxon>Bacillales</taxon>
        <taxon>Bacillaceae</taxon>
        <taxon>Calidifontibacillus/Schinkia group</taxon>
        <taxon>Calidifontibacillus</taxon>
    </lineage>
</organism>
<dbReference type="Pfam" id="PF01884">
    <property type="entry name" value="PcrB"/>
    <property type="match status" value="1"/>
</dbReference>
<keyword evidence="3 10" id="KW-0479">Metal-binding</keyword>
<name>A0A8J8GGK0_9BACI</name>
<evidence type="ECO:0000256" key="6">
    <source>
        <dbReference type="ARBA" id="ARBA00023209"/>
    </source>
</evidence>
<dbReference type="CDD" id="cd02812">
    <property type="entry name" value="PcrB_like"/>
    <property type="match status" value="1"/>
</dbReference>
<keyword evidence="12" id="KW-1185">Reference proteome</keyword>
<dbReference type="NCBIfam" id="NF003199">
    <property type="entry name" value="PRK04169.1-3"/>
    <property type="match status" value="1"/>
</dbReference>
<keyword evidence="4 10" id="KW-0460">Magnesium</keyword>
<evidence type="ECO:0000256" key="9">
    <source>
        <dbReference type="ARBA" id="ARBA00066888"/>
    </source>
</evidence>
<feature type="binding site" evidence="10">
    <location>
        <position position="189"/>
    </location>
    <ligand>
        <name>sn-glycerol 1-phosphate</name>
        <dbReference type="ChEBI" id="CHEBI:57685"/>
    </ligand>
</feature>
<proteinExistence type="inferred from homology"/>
<keyword evidence="2 10" id="KW-0808">Transferase</keyword>
<comment type="subunit">
    <text evidence="10">Homodimer.</text>
</comment>
<protein>
    <recommendedName>
        <fullName evidence="9 10">Heptaprenylglyceryl phosphate synthase</fullName>
        <shortName evidence="10">HepGP synthase</shortName>
        <ecNumber evidence="9 10">2.5.1.n9</ecNumber>
    </recommendedName>
    <alternativeName>
        <fullName evidence="10">Glycerol-1-phosphate heptaprenyltransferase</fullName>
    </alternativeName>
</protein>
<dbReference type="InterPro" id="IPR039074">
    <property type="entry name" value="GGGP/HepGP_synthase_I"/>
</dbReference>
<dbReference type="GO" id="GO:0046474">
    <property type="term" value="P:glycerophospholipid biosynthetic process"/>
    <property type="evidence" value="ECO:0007669"/>
    <property type="project" value="UniProtKB-UniRule"/>
</dbReference>
<feature type="binding site" evidence="10">
    <location>
        <position position="14"/>
    </location>
    <ligand>
        <name>Mg(2+)</name>
        <dbReference type="ChEBI" id="CHEBI:18420"/>
    </ligand>
</feature>
<comment type="caution">
    <text evidence="11">The sequence shown here is derived from an EMBL/GenBank/DDBJ whole genome shotgun (WGS) entry which is preliminary data.</text>
</comment>
<dbReference type="PANTHER" id="PTHR40029">
    <property type="match status" value="1"/>
</dbReference>
<evidence type="ECO:0000256" key="3">
    <source>
        <dbReference type="ARBA" id="ARBA00022723"/>
    </source>
</evidence>
<dbReference type="AlphaFoldDB" id="A0A8J8GGK0"/>
<evidence type="ECO:0000256" key="4">
    <source>
        <dbReference type="ARBA" id="ARBA00022842"/>
    </source>
</evidence>
<dbReference type="FunFam" id="3.20.20.390:FF:000001">
    <property type="entry name" value="Heptaprenylglyceryl phosphate synthase"/>
    <property type="match status" value="1"/>
</dbReference>
<dbReference type="GO" id="GO:0120536">
    <property type="term" value="F:heptaprenylglyceryl phosphate synthase activity"/>
    <property type="evidence" value="ECO:0007669"/>
    <property type="project" value="UniProtKB-ARBA"/>
</dbReference>
<evidence type="ECO:0000256" key="5">
    <source>
        <dbReference type="ARBA" id="ARBA00023098"/>
    </source>
</evidence>
<feature type="binding site" evidence="10">
    <location>
        <begin position="209"/>
        <end position="210"/>
    </location>
    <ligand>
        <name>sn-glycerol 1-phosphate</name>
        <dbReference type="ChEBI" id="CHEBI:57685"/>
    </ligand>
</feature>
<comment type="function">
    <text evidence="10">Prenyltransferase that catalyzes in vivo the transfer of the heptaprenyl moiety of heptaprenyl pyrophosphate (HepPP; 35 carbon atoms) to the C3 hydroxyl of sn-glycerol-1-phosphate (G1P), producing heptaprenylglyceryl phosphate (HepGP). This reaction is an ether-bond-formation step in the biosynthesis of archaea-type G1P-based membrane lipids found in Bacillales.</text>
</comment>
<comment type="pathway">
    <text evidence="10">Membrane lipid metabolism; glycerophospholipid metabolism.</text>
</comment>
<feature type="binding site" evidence="10">
    <location>
        <begin position="159"/>
        <end position="164"/>
    </location>
    <ligand>
        <name>sn-glycerol 1-phosphate</name>
        <dbReference type="ChEBI" id="CHEBI:57685"/>
    </ligand>
</feature>
<comment type="caution">
    <text evidence="10">Lacks conserved residue(s) required for the propagation of feature annotation.</text>
</comment>
<dbReference type="Proteomes" id="UP000625804">
    <property type="component" value="Unassembled WGS sequence"/>
</dbReference>
<dbReference type="NCBIfam" id="TIGR01768">
    <property type="entry name" value="GGGP-family"/>
    <property type="match status" value="1"/>
</dbReference>
<dbReference type="PANTHER" id="PTHR40029:SF2">
    <property type="entry name" value="HEPTAPRENYLGLYCERYL PHOSPHATE SYNTHASE"/>
    <property type="match status" value="1"/>
</dbReference>
<keyword evidence="6 10" id="KW-0594">Phospholipid biosynthesis</keyword>
<accession>A0A8J8GGK0</accession>
<comment type="catalytic activity">
    <reaction evidence="8 10">
        <text>sn-glycerol 1-phosphate + all-trans-heptaprenyl diphosphate = 3-heptaprenyl-sn-glycero-1-phosphate + diphosphate</text>
        <dbReference type="Rhea" id="RHEA:33495"/>
        <dbReference type="ChEBI" id="CHEBI:33019"/>
        <dbReference type="ChEBI" id="CHEBI:57685"/>
        <dbReference type="ChEBI" id="CHEBI:58206"/>
        <dbReference type="ChEBI" id="CHEBI:64781"/>
        <dbReference type="EC" id="2.5.1.n9"/>
    </reaction>
</comment>
<dbReference type="SUPFAM" id="SSF51395">
    <property type="entry name" value="FMN-linked oxidoreductases"/>
    <property type="match status" value="1"/>
</dbReference>
<dbReference type="UniPathway" id="UPA00940"/>
<keyword evidence="5 10" id="KW-0443">Lipid metabolism</keyword>
<evidence type="ECO:0000313" key="11">
    <source>
        <dbReference type="EMBL" id="NSL53022.1"/>
    </source>
</evidence>
<feature type="binding site" evidence="10">
    <location>
        <position position="40"/>
    </location>
    <ligand>
        <name>Mg(2+)</name>
        <dbReference type="ChEBI" id="CHEBI:18420"/>
    </ligand>
</feature>
<keyword evidence="7 10" id="KW-1208">Phospholipid metabolism</keyword>
<dbReference type="GO" id="GO:0000287">
    <property type="term" value="F:magnesium ion binding"/>
    <property type="evidence" value="ECO:0007669"/>
    <property type="project" value="UniProtKB-UniRule"/>
</dbReference>
<dbReference type="InterPro" id="IPR038597">
    <property type="entry name" value="GGGP/HepGP_synthase_sf"/>
</dbReference>
<evidence type="ECO:0000256" key="7">
    <source>
        <dbReference type="ARBA" id="ARBA00023264"/>
    </source>
</evidence>
<keyword evidence="1 10" id="KW-0444">Lipid biosynthesis</keyword>
<evidence type="ECO:0000256" key="2">
    <source>
        <dbReference type="ARBA" id="ARBA00022679"/>
    </source>
</evidence>
<evidence type="ECO:0000256" key="1">
    <source>
        <dbReference type="ARBA" id="ARBA00022516"/>
    </source>
</evidence>
<feature type="binding site" evidence="10">
    <location>
        <position position="12"/>
    </location>
    <ligand>
        <name>sn-glycerol 1-phosphate</name>
        <dbReference type="ChEBI" id="CHEBI:57685"/>
    </ligand>
</feature>
<sequence>MYDIKEWKHIFKLDPNKEISDDALELICESGTDAVMIGGTDGVTLDNTVNMLARVRRYTVPCVLEVSNLEAISPGFDFYFIPTVLNSTNAKWITGLHHQAVKEYGAIMNWDEIVMEGYCILNKDSKAARKTEAKTDLEIDDIIAYAMMAERMYHLPVFYLEYSGIYGDPQVVKKVKETLHSTQLFYGGGITNEKEAYEMAQYADTIIVGNSLYDDLTNALKTVRVVKS</sequence>
<evidence type="ECO:0000313" key="12">
    <source>
        <dbReference type="Proteomes" id="UP000625804"/>
    </source>
</evidence>
<gene>
    <name evidence="10" type="primary">pcrB</name>
    <name evidence="11" type="ORF">HR057_14795</name>
</gene>
<dbReference type="InterPro" id="IPR008205">
    <property type="entry name" value="GGGP_HepGP_synthase"/>
</dbReference>